<dbReference type="GO" id="GO:0005789">
    <property type="term" value="C:endoplasmic reticulum membrane"/>
    <property type="evidence" value="ECO:0007669"/>
    <property type="project" value="UniProtKB-SubCell"/>
</dbReference>
<dbReference type="PRINTS" id="PR00747">
    <property type="entry name" value="GLYHDRLASE47"/>
</dbReference>
<dbReference type="FunFam" id="1.50.10.10:FF:000010">
    <property type="entry name" value="alpha-1,2-Mannosidase"/>
    <property type="match status" value="1"/>
</dbReference>
<dbReference type="InterPro" id="IPR050749">
    <property type="entry name" value="Glycosyl_Hydrolase_47"/>
</dbReference>
<dbReference type="PANTHER" id="PTHR11742">
    <property type="entry name" value="MANNOSYL-OLIGOSACCHARIDE ALPHA-1,2-MANNOSIDASE-RELATED"/>
    <property type="match status" value="1"/>
</dbReference>
<accession>A0A3S3S481</accession>
<dbReference type="InterPro" id="IPR012341">
    <property type="entry name" value="6hp_glycosidase-like_sf"/>
</dbReference>
<keyword evidence="6 19" id="KW-0479">Metal-binding</keyword>
<feature type="active site" description="Proton donor" evidence="18">
    <location>
        <position position="428"/>
    </location>
</feature>
<dbReference type="GO" id="GO:0005975">
    <property type="term" value="P:carbohydrate metabolic process"/>
    <property type="evidence" value="ECO:0007669"/>
    <property type="project" value="InterPro"/>
</dbReference>
<evidence type="ECO:0000256" key="4">
    <source>
        <dbReference type="ARBA" id="ARBA00007658"/>
    </source>
</evidence>
<evidence type="ECO:0000256" key="9">
    <source>
        <dbReference type="ARBA" id="ARBA00022837"/>
    </source>
</evidence>
<dbReference type="GO" id="GO:0010498">
    <property type="term" value="P:proteasomal protein catabolic process"/>
    <property type="evidence" value="ECO:0007669"/>
    <property type="project" value="UniProtKB-ARBA"/>
</dbReference>
<evidence type="ECO:0000256" key="20">
    <source>
        <dbReference type="PIRSR" id="PIRSR601382-3"/>
    </source>
</evidence>
<keyword evidence="12" id="KW-0472">Membrane</keyword>
<dbReference type="AlphaFoldDB" id="A0A3S3S481"/>
<comment type="pathway">
    <text evidence="3">Protein modification; protein glycosylation.</text>
</comment>
<dbReference type="InterPro" id="IPR001382">
    <property type="entry name" value="Glyco_hydro_47"/>
</dbReference>
<feature type="disulfide bond" evidence="20">
    <location>
        <begin position="375"/>
        <end position="414"/>
    </location>
</feature>
<keyword evidence="23" id="KW-1185">Reference proteome</keyword>
<dbReference type="Proteomes" id="UP000285301">
    <property type="component" value="Unassembled WGS sequence"/>
</dbReference>
<dbReference type="GO" id="GO:0004571">
    <property type="term" value="F:mannosyl-oligosaccharide 1,2-alpha-mannosidase activity"/>
    <property type="evidence" value="ECO:0007669"/>
    <property type="project" value="UniProtKB-EC"/>
</dbReference>
<evidence type="ECO:0000256" key="15">
    <source>
        <dbReference type="ARBA" id="ARBA00047669"/>
    </source>
</evidence>
<comment type="function">
    <text evidence="17">Involved in glycoprotein quality control targeting of misfolded glycoproteins for degradation. It primarily trims a single alpha-1,2-linked mannose residue from Man(9)GlcNAc(2) to produce Man(8)GlcNAc(2), but at high enzyme concentrations, as found in the ER quality control compartment (ERQC), it further trims the carbohydrates to Man(5-6)GlcNAc(2).</text>
</comment>
<evidence type="ECO:0000256" key="10">
    <source>
        <dbReference type="ARBA" id="ARBA00022968"/>
    </source>
</evidence>
<evidence type="ECO:0000256" key="3">
    <source>
        <dbReference type="ARBA" id="ARBA00004922"/>
    </source>
</evidence>
<keyword evidence="10" id="KW-0735">Signal-anchor</keyword>
<dbReference type="Pfam" id="PF01532">
    <property type="entry name" value="Glyco_hydro_47"/>
    <property type="match status" value="1"/>
</dbReference>
<keyword evidence="9 19" id="KW-0106">Calcium</keyword>
<dbReference type="InterPro" id="IPR036026">
    <property type="entry name" value="Seven-hairpin_glycosidases"/>
</dbReference>
<feature type="active site" description="Proton donor" evidence="18">
    <location>
        <position position="177"/>
    </location>
</feature>
<evidence type="ECO:0000256" key="17">
    <source>
        <dbReference type="ARBA" id="ARBA00053655"/>
    </source>
</evidence>
<evidence type="ECO:0000313" key="22">
    <source>
        <dbReference type="EMBL" id="RWS10141.1"/>
    </source>
</evidence>
<dbReference type="GO" id="GO:0034976">
    <property type="term" value="P:response to endoplasmic reticulum stress"/>
    <property type="evidence" value="ECO:0007669"/>
    <property type="project" value="UniProtKB-ARBA"/>
</dbReference>
<gene>
    <name evidence="22" type="ORF">B4U79_02318</name>
</gene>
<dbReference type="EC" id="3.2.1.-" evidence="21"/>
<keyword evidence="11" id="KW-1133">Transmembrane helix</keyword>
<feature type="binding site" evidence="19">
    <location>
        <position position="549"/>
    </location>
    <ligand>
        <name>Ca(2+)</name>
        <dbReference type="ChEBI" id="CHEBI:29108"/>
    </ligand>
</feature>
<evidence type="ECO:0000256" key="14">
    <source>
        <dbReference type="ARBA" id="ARBA00023295"/>
    </source>
</evidence>
<dbReference type="Gene3D" id="1.50.10.10">
    <property type="match status" value="1"/>
</dbReference>
<comment type="cofactor">
    <cofactor evidence="1 19">
        <name>Ca(2+)</name>
        <dbReference type="ChEBI" id="CHEBI:29108"/>
    </cofactor>
</comment>
<dbReference type="STRING" id="1965070.A0A3S3S481"/>
<dbReference type="EMBL" id="NCKU01002206">
    <property type="protein sequence ID" value="RWS10141.1"/>
    <property type="molecule type" value="Genomic_DNA"/>
</dbReference>
<protein>
    <recommendedName>
        <fullName evidence="21">alpha-1,2-Mannosidase</fullName>
        <ecNumber evidence="21">3.2.1.-</ecNumber>
    </recommendedName>
</protein>
<evidence type="ECO:0000256" key="11">
    <source>
        <dbReference type="ARBA" id="ARBA00022989"/>
    </source>
</evidence>
<feature type="active site" evidence="18">
    <location>
        <position position="311"/>
    </location>
</feature>
<evidence type="ECO:0000256" key="6">
    <source>
        <dbReference type="ARBA" id="ARBA00022723"/>
    </source>
</evidence>
<comment type="similarity">
    <text evidence="4 21">Belongs to the glycosyl hydrolase 47 family.</text>
</comment>
<dbReference type="SUPFAM" id="SSF48225">
    <property type="entry name" value="Seven-hairpin glycosidases"/>
    <property type="match status" value="1"/>
</dbReference>
<organism evidence="22 23">
    <name type="scientific">Dinothrombium tinctorium</name>
    <dbReference type="NCBI Taxonomy" id="1965070"/>
    <lineage>
        <taxon>Eukaryota</taxon>
        <taxon>Metazoa</taxon>
        <taxon>Ecdysozoa</taxon>
        <taxon>Arthropoda</taxon>
        <taxon>Chelicerata</taxon>
        <taxon>Arachnida</taxon>
        <taxon>Acari</taxon>
        <taxon>Acariformes</taxon>
        <taxon>Trombidiformes</taxon>
        <taxon>Prostigmata</taxon>
        <taxon>Anystina</taxon>
        <taxon>Parasitengona</taxon>
        <taxon>Trombidioidea</taxon>
        <taxon>Trombidiidae</taxon>
        <taxon>Dinothrombium</taxon>
    </lineage>
</organism>
<dbReference type="PANTHER" id="PTHR11742:SF55">
    <property type="entry name" value="ENDOPLASMIC RETICULUM MANNOSYL-OLIGOSACCHARIDE 1,2-ALPHA-MANNOSIDASE"/>
    <property type="match status" value="1"/>
</dbReference>
<evidence type="ECO:0000256" key="18">
    <source>
        <dbReference type="PIRSR" id="PIRSR601382-1"/>
    </source>
</evidence>
<evidence type="ECO:0000256" key="1">
    <source>
        <dbReference type="ARBA" id="ARBA00001913"/>
    </source>
</evidence>
<dbReference type="GO" id="GO:0005509">
    <property type="term" value="F:calcium ion binding"/>
    <property type="evidence" value="ECO:0007669"/>
    <property type="project" value="InterPro"/>
</dbReference>
<keyword evidence="7 21" id="KW-0378">Hydrolase</keyword>
<comment type="subcellular location">
    <subcellularLocation>
        <location evidence="2">Endoplasmic reticulum membrane</location>
        <topology evidence="2">Single-pass type II membrane protein</topology>
    </subcellularLocation>
</comment>
<evidence type="ECO:0000256" key="19">
    <source>
        <dbReference type="PIRSR" id="PIRSR601382-2"/>
    </source>
</evidence>
<evidence type="ECO:0000256" key="13">
    <source>
        <dbReference type="ARBA" id="ARBA00023157"/>
    </source>
</evidence>
<keyword evidence="8" id="KW-0256">Endoplasmic reticulum</keyword>
<evidence type="ECO:0000256" key="12">
    <source>
        <dbReference type="ARBA" id="ARBA00023136"/>
    </source>
</evidence>
<evidence type="ECO:0000256" key="2">
    <source>
        <dbReference type="ARBA" id="ARBA00004648"/>
    </source>
</evidence>
<evidence type="ECO:0000256" key="21">
    <source>
        <dbReference type="RuleBase" id="RU361193"/>
    </source>
</evidence>
<comment type="catalytic activity">
    <reaction evidence="15">
        <text>N(4)-(alpha-D-Man-(1-&gt;2)-alpha-D-Man-(1-&gt;2)-alpha-D-Man-(1-&gt;3)-[alpha-D-Man-(1-&gt;3)-[alpha-D-Man-(1-&gt;2)-alpha-D-Man-(1-&gt;6)]-alpha-D-Man-(1-&gt;6)]-beta-D-Man-(1-&gt;4)-beta-D-GlcNAc-(1-&gt;4)-beta-D-GlcNAc)-L-asparaginyl-[protein] (N-glucan mannose isomer 8A1,2,3B1,3) + 3 H2O = N(4)-(alpha-D-Man-(1-&gt;3)-[alpha-D-Man-(1-&gt;3)-[alpha-D-Man-(1-&gt;6)]-alpha-D-Man-(1-&gt;6)]-beta-D-Man-(1-&gt;4)-beta-D-GlcNAc-(1-&gt;4)-beta-D-GlcNAc)-L-asparaginyl-[protein] (N-glucan mannose isomer 5A1,2) + 3 beta-D-mannose</text>
        <dbReference type="Rhea" id="RHEA:56028"/>
        <dbReference type="Rhea" id="RHEA-COMP:14358"/>
        <dbReference type="Rhea" id="RHEA-COMP:14367"/>
        <dbReference type="ChEBI" id="CHEBI:15377"/>
        <dbReference type="ChEBI" id="CHEBI:28563"/>
        <dbReference type="ChEBI" id="CHEBI:59087"/>
        <dbReference type="ChEBI" id="CHEBI:60628"/>
        <dbReference type="EC" id="3.2.1.113"/>
    </reaction>
</comment>
<evidence type="ECO:0000256" key="5">
    <source>
        <dbReference type="ARBA" id="ARBA00022692"/>
    </source>
</evidence>
<comment type="caution">
    <text evidence="22">The sequence shown here is derived from an EMBL/GenBank/DDBJ whole genome shotgun (WGS) entry which is preliminary data.</text>
</comment>
<name>A0A3S3S481_9ACAR</name>
<comment type="catalytic activity">
    <reaction evidence="16">
        <text>N(4)-(alpha-D-Man-(1-&gt;2)-alpha-D-Man-(1-&gt;2)-alpha-D-Man-(1-&gt;3)-[alpha-D-Man-(1-&gt;2)-alpha-D-Man-(1-&gt;3)-[alpha-D-Man-(1-&gt;2)-alpha-D-Man-(1-&gt;6)]-alpha-D-Man-(1-&gt;6)]-beta-D-Man-(1-&gt;4)-beta-D-GlcNAc-(1-&gt;4)-beta-D-GlcNAc)-L-asparaginyl-[protein] (N-glucan mannose isomer 9A1,2,3B1,2,3) + 4 H2O = N(4)-(alpha-D-Man-(1-&gt;3)-[alpha-D-Man-(1-&gt;3)-[alpha-D-Man-(1-&gt;6)]-alpha-D-Man-(1-&gt;6)]-beta-D-Man-(1-&gt;4)-beta-D-GlcNAc-(1-&gt;4)-beta-D-GlcNAc)-L-asparaginyl-[protein] (N-glucan mannose isomer 5A1,2) + 4 beta-D-mannose</text>
        <dbReference type="Rhea" id="RHEA:56008"/>
        <dbReference type="Rhea" id="RHEA-COMP:14356"/>
        <dbReference type="Rhea" id="RHEA-COMP:14367"/>
        <dbReference type="ChEBI" id="CHEBI:15377"/>
        <dbReference type="ChEBI" id="CHEBI:28563"/>
        <dbReference type="ChEBI" id="CHEBI:59087"/>
        <dbReference type="ChEBI" id="CHEBI:139493"/>
        <dbReference type="EC" id="3.2.1.113"/>
    </reaction>
</comment>
<proteinExistence type="inferred from homology"/>
<feature type="active site" evidence="18">
    <location>
        <position position="458"/>
    </location>
</feature>
<keyword evidence="5" id="KW-0812">Transmembrane</keyword>
<evidence type="ECO:0000256" key="8">
    <source>
        <dbReference type="ARBA" id="ARBA00022824"/>
    </source>
</evidence>
<reference evidence="22 23" key="1">
    <citation type="journal article" date="2018" name="Gigascience">
        <title>Genomes of trombidid mites reveal novel predicted allergens and laterally-transferred genes associated with secondary metabolism.</title>
        <authorList>
            <person name="Dong X."/>
            <person name="Chaisiri K."/>
            <person name="Xia D."/>
            <person name="Armstrong S.D."/>
            <person name="Fang Y."/>
            <person name="Donnelly M.J."/>
            <person name="Kadowaki T."/>
            <person name="McGarry J.W."/>
            <person name="Darby A.C."/>
            <person name="Makepeace B.L."/>
        </authorList>
    </citation>
    <scope>NUCLEOTIDE SEQUENCE [LARGE SCALE GENOMIC DNA]</scope>
    <source>
        <strain evidence="22">UoL-WK</strain>
    </source>
</reference>
<sequence>KWRSMPRFIQLYICLLLIAITLLFAFALFAPSNQMSAVDNNEKIKLLEETVIKAALNRQHTSTKSTSFKSVKKDLNDKRISWEADLKDPIIPPNDKQLKIIEAMRHSWSGYLSHAWGYDNLKPITKEGSNWFGVGLTIIDSLDTLLLMGLEKEYNEALEWVKNDLTFDVNRYVNCFEMTIRVLGGLLSAYHLTDDPILAGKAEDIGERLIHCFDSPSKVIPYSDVHLKTKRAKGPLWSPDSTVAEISSMQIEFRDLSRVLKRKKYEYVSFKTSQTLHNLSVKNGDPLVPMYINPISVRFTPSTITLGARSDSYYEYLLKQYLQTGIRWLQDDYLKAVEAINDRLVRTTQGPLKLTFIGENLRNSEFYPKMDHLTCFFAGTLALGYYHNTLNERKDLSDVFEQHLEFAKSLARTCYYMYNLTATGLSPEIAHFHLAPTLNSKDELIIRSADTHNLLRPEYVESLFYLYHITKDENYRDEGWEIFEAFNRHCRVETGGYTSIDNVLDVNETRPKNFQESFWTAETLKYLFLLFSDDKVLIHKLLNNYIFNTEAHLIPL</sequence>
<evidence type="ECO:0000256" key="16">
    <source>
        <dbReference type="ARBA" id="ARBA00048605"/>
    </source>
</evidence>
<dbReference type="OrthoDB" id="8118055at2759"/>
<keyword evidence="14 21" id="KW-0326">Glycosidase</keyword>
<evidence type="ECO:0000256" key="7">
    <source>
        <dbReference type="ARBA" id="ARBA00022801"/>
    </source>
</evidence>
<keyword evidence="13 20" id="KW-1015">Disulfide bond</keyword>
<evidence type="ECO:0000313" key="23">
    <source>
        <dbReference type="Proteomes" id="UP000285301"/>
    </source>
</evidence>
<feature type="non-terminal residue" evidence="22">
    <location>
        <position position="1"/>
    </location>
</feature>